<evidence type="ECO:0000313" key="3">
    <source>
        <dbReference type="Proteomes" id="UP000741282"/>
    </source>
</evidence>
<reference evidence="2" key="1">
    <citation type="submission" date="2020-04" db="EMBL/GenBank/DDBJ databases">
        <authorList>
            <person name="Zhang T."/>
        </authorList>
    </citation>
    <scope>NUCLEOTIDE SEQUENCE</scope>
    <source>
        <strain evidence="2">HKST-UBA17</strain>
    </source>
</reference>
<dbReference type="EMBL" id="JAGQLN010000009">
    <property type="protein sequence ID" value="MCA9376837.1"/>
    <property type="molecule type" value="Genomic_DNA"/>
</dbReference>
<reference evidence="2" key="2">
    <citation type="journal article" date="2021" name="Microbiome">
        <title>Successional dynamics and alternative stable states in a saline activated sludge microbial community over 9 years.</title>
        <authorList>
            <person name="Wang Y."/>
            <person name="Ye J."/>
            <person name="Ju F."/>
            <person name="Liu L."/>
            <person name="Boyd J.A."/>
            <person name="Deng Y."/>
            <person name="Parks D.H."/>
            <person name="Jiang X."/>
            <person name="Yin X."/>
            <person name="Woodcroft B.J."/>
            <person name="Tyson G.W."/>
            <person name="Hugenholtz P."/>
            <person name="Polz M.F."/>
            <person name="Zhang T."/>
        </authorList>
    </citation>
    <scope>NUCLEOTIDE SEQUENCE</scope>
    <source>
        <strain evidence="2">HKST-UBA17</strain>
    </source>
</reference>
<name>A0A955I1U2_9BACT</name>
<feature type="domain" description="Pyridoxamine 5'-phosphate oxidase N-terminal" evidence="1">
    <location>
        <begin position="2"/>
        <end position="135"/>
    </location>
</feature>
<dbReference type="InterPro" id="IPR012349">
    <property type="entry name" value="Split_barrel_FMN-bd"/>
</dbReference>
<dbReference type="Pfam" id="PF01243">
    <property type="entry name" value="PNPOx_N"/>
    <property type="match status" value="1"/>
</dbReference>
<dbReference type="Gene3D" id="2.30.110.10">
    <property type="entry name" value="Electron Transport, Fmn-binding Protein, Chain A"/>
    <property type="match status" value="1"/>
</dbReference>
<protein>
    <submittedName>
        <fullName evidence="2">Pyridoxamine 5'-phosphate oxidase family protein</fullName>
    </submittedName>
</protein>
<evidence type="ECO:0000313" key="2">
    <source>
        <dbReference type="EMBL" id="MCA9376837.1"/>
    </source>
</evidence>
<dbReference type="AlphaFoldDB" id="A0A955I1U2"/>
<dbReference type="InterPro" id="IPR011576">
    <property type="entry name" value="Pyridox_Oxase_N"/>
</dbReference>
<evidence type="ECO:0000259" key="1">
    <source>
        <dbReference type="Pfam" id="PF01243"/>
    </source>
</evidence>
<dbReference type="SUPFAM" id="SSF50475">
    <property type="entry name" value="FMN-binding split barrel"/>
    <property type="match status" value="1"/>
</dbReference>
<organism evidence="2 3">
    <name type="scientific">Candidatus Dojkabacteria bacterium</name>
    <dbReference type="NCBI Taxonomy" id="2099670"/>
    <lineage>
        <taxon>Bacteria</taxon>
        <taxon>Candidatus Dojkabacteria</taxon>
    </lineage>
</organism>
<accession>A0A955I1U2</accession>
<proteinExistence type="predicted"/>
<comment type="caution">
    <text evidence="2">The sequence shown here is derived from an EMBL/GenBank/DDBJ whole genome shotgun (WGS) entry which is preliminary data.</text>
</comment>
<gene>
    <name evidence="2" type="ORF">KC685_02870</name>
</gene>
<sequence>MLQEQIKEFLSQHNLMGISTISDDGSLWPAIVYYVYDDELNIYFMSDKNDLHPQNINKRDQVACTIFSSDQPSSGKKAGIQLSGVAEEISMIKSIKWMLKMWQSHIDKGGEPLMDAQDFLGLASDRIYKITPKRIKYFNNGLFEKNFEILDL</sequence>
<dbReference type="Proteomes" id="UP000741282">
    <property type="component" value="Unassembled WGS sequence"/>
</dbReference>